<comment type="caution">
    <text evidence="7">Lacks conserved residue(s) required for the propagation of feature annotation.</text>
</comment>
<comment type="subunit">
    <text evidence="7">Monomer.</text>
</comment>
<keyword evidence="7" id="KW-0963">Cytoplasm</keyword>
<evidence type="ECO:0000256" key="4">
    <source>
        <dbReference type="ARBA" id="ARBA00022840"/>
    </source>
</evidence>
<dbReference type="SUPFAM" id="SSF52374">
    <property type="entry name" value="Nucleotidylyl transferase"/>
    <property type="match status" value="1"/>
</dbReference>
<comment type="subcellular location">
    <subcellularLocation>
        <location evidence="7">Cytoplasm</location>
    </subcellularLocation>
</comment>
<evidence type="ECO:0000256" key="2">
    <source>
        <dbReference type="ARBA" id="ARBA00022598"/>
    </source>
</evidence>
<evidence type="ECO:0000313" key="11">
    <source>
        <dbReference type="Proteomes" id="UP000230859"/>
    </source>
</evidence>
<dbReference type="InterPro" id="IPR033910">
    <property type="entry name" value="GluRS_core"/>
</dbReference>
<dbReference type="EC" id="6.1.1.17" evidence="7"/>
<dbReference type="CDD" id="cd00808">
    <property type="entry name" value="GluRS_core"/>
    <property type="match status" value="1"/>
</dbReference>
<dbReference type="EMBL" id="PCVY01000043">
    <property type="protein sequence ID" value="PIQ86450.1"/>
    <property type="molecule type" value="Genomic_DNA"/>
</dbReference>
<dbReference type="Pfam" id="PF19269">
    <property type="entry name" value="Anticodon_2"/>
    <property type="match status" value="1"/>
</dbReference>
<dbReference type="GO" id="GO:0000049">
    <property type="term" value="F:tRNA binding"/>
    <property type="evidence" value="ECO:0007669"/>
    <property type="project" value="InterPro"/>
</dbReference>
<dbReference type="InterPro" id="IPR004527">
    <property type="entry name" value="Glu-tRNA-ligase_bac/mito"/>
</dbReference>
<dbReference type="GO" id="GO:0005829">
    <property type="term" value="C:cytosol"/>
    <property type="evidence" value="ECO:0007669"/>
    <property type="project" value="TreeGrafter"/>
</dbReference>
<dbReference type="PRINTS" id="PR00987">
    <property type="entry name" value="TRNASYNTHGLU"/>
</dbReference>
<dbReference type="GO" id="GO:0006424">
    <property type="term" value="P:glutamyl-tRNA aminoacylation"/>
    <property type="evidence" value="ECO:0007669"/>
    <property type="project" value="UniProtKB-UniRule"/>
</dbReference>
<keyword evidence="6 7" id="KW-0030">Aminoacyl-tRNA synthetase</keyword>
<feature type="domain" description="Glutamyl/glutaminyl-tRNA synthetase class Ib catalytic" evidence="8">
    <location>
        <begin position="103"/>
        <end position="269"/>
    </location>
</feature>
<gene>
    <name evidence="7" type="primary">gltX</name>
    <name evidence="10" type="ORF">COV74_04540</name>
</gene>
<dbReference type="GO" id="GO:0004818">
    <property type="term" value="F:glutamate-tRNA ligase activity"/>
    <property type="evidence" value="ECO:0007669"/>
    <property type="project" value="UniProtKB-UniRule"/>
</dbReference>
<comment type="caution">
    <text evidence="10">The sequence shown here is derived from an EMBL/GenBank/DDBJ whole genome shotgun (WGS) entry which is preliminary data.</text>
</comment>
<dbReference type="InterPro" id="IPR045462">
    <property type="entry name" value="aa-tRNA-synth_I_cd-bd"/>
</dbReference>
<comment type="catalytic activity">
    <reaction evidence="7">
        <text>tRNA(Glu) + L-glutamate + ATP = L-glutamyl-tRNA(Glu) + AMP + diphosphate</text>
        <dbReference type="Rhea" id="RHEA:23540"/>
        <dbReference type="Rhea" id="RHEA-COMP:9663"/>
        <dbReference type="Rhea" id="RHEA-COMP:9680"/>
        <dbReference type="ChEBI" id="CHEBI:29985"/>
        <dbReference type="ChEBI" id="CHEBI:30616"/>
        <dbReference type="ChEBI" id="CHEBI:33019"/>
        <dbReference type="ChEBI" id="CHEBI:78442"/>
        <dbReference type="ChEBI" id="CHEBI:78520"/>
        <dbReference type="ChEBI" id="CHEBI:456215"/>
        <dbReference type="EC" id="6.1.1.17"/>
    </reaction>
</comment>
<dbReference type="Gene3D" id="1.10.10.350">
    <property type="match status" value="1"/>
</dbReference>
<feature type="domain" description="Aminoacyl-tRNA synthetase class I anticodon-binding" evidence="9">
    <location>
        <begin position="300"/>
        <end position="431"/>
    </location>
</feature>
<evidence type="ECO:0000256" key="7">
    <source>
        <dbReference type="HAMAP-Rule" id="MF_00022"/>
    </source>
</evidence>
<feature type="domain" description="Glutamyl/glutaminyl-tRNA synthetase class Ib catalytic" evidence="8">
    <location>
        <begin position="5"/>
        <end position="99"/>
    </location>
</feature>
<dbReference type="AlphaFoldDB" id="A0A2H0LPT9"/>
<dbReference type="InterPro" id="IPR001412">
    <property type="entry name" value="aa-tRNA-synth_I_CS"/>
</dbReference>
<sequence>MADNIVVRFAPSPTGPLHIGGVRTALFNFLFARKNHGQFILRIEDTDHERSETKFEEEIKQSMKWLGLEWDSHIIRQSERLDLYQRFSRELLAKELAYEWEGAVKLKVPREPLHFFDLVHGRVDFDGQAIDDFVIMKSNQYPTYHFASVVDDHEQGVTHVIRGDDHLPNTPKHLMLYQALGWSAPKFAHLPLVLGQDGAPLSKRHGHVSLTDYREKGFLPDGLLNYLALLGWSPGGNQEFLTREQLIDHFSIKRINKTNATFDPEKLRWLNGEHLKRLNDAVYLREGMAYLGVYAKEAVNALSKESLEDVLLLFKSRIKIWGDLMWQASFFWKEKVDFDPEAVTAHLQKQPGTKDKLTTLKERWASLKTFHDEKEVEVLLREAAGHLRIEARDLIHPARVALTGRSVSPSLFAVARLLGKEKVFNRIESAIKLAS</sequence>
<feature type="short sequence motif" description="'HIGH' region" evidence="7">
    <location>
        <begin position="11"/>
        <end position="21"/>
    </location>
</feature>
<evidence type="ECO:0000256" key="6">
    <source>
        <dbReference type="ARBA" id="ARBA00023146"/>
    </source>
</evidence>
<accession>A0A2H0LPT9</accession>
<keyword evidence="2 7" id="KW-0436">Ligase</keyword>
<dbReference type="HAMAP" id="MF_00022">
    <property type="entry name" value="Glu_tRNA_synth_type1"/>
    <property type="match status" value="1"/>
</dbReference>
<evidence type="ECO:0000259" key="9">
    <source>
        <dbReference type="Pfam" id="PF19269"/>
    </source>
</evidence>
<dbReference type="GO" id="GO:0005524">
    <property type="term" value="F:ATP binding"/>
    <property type="evidence" value="ECO:0007669"/>
    <property type="project" value="UniProtKB-UniRule"/>
</dbReference>
<dbReference type="Gene3D" id="3.40.50.620">
    <property type="entry name" value="HUPs"/>
    <property type="match status" value="2"/>
</dbReference>
<dbReference type="InterPro" id="IPR000924">
    <property type="entry name" value="Glu/Gln-tRNA-synth"/>
</dbReference>
<evidence type="ECO:0000256" key="3">
    <source>
        <dbReference type="ARBA" id="ARBA00022741"/>
    </source>
</evidence>
<dbReference type="PANTHER" id="PTHR43311:SF2">
    <property type="entry name" value="GLUTAMATE--TRNA LIGASE, MITOCHONDRIAL-RELATED"/>
    <property type="match status" value="1"/>
</dbReference>
<keyword evidence="5 7" id="KW-0648">Protein biosynthesis</keyword>
<dbReference type="Proteomes" id="UP000230859">
    <property type="component" value="Unassembled WGS sequence"/>
</dbReference>
<dbReference type="PROSITE" id="PS00178">
    <property type="entry name" value="AA_TRNA_LIGASE_I"/>
    <property type="match status" value="1"/>
</dbReference>
<dbReference type="Pfam" id="PF00749">
    <property type="entry name" value="tRNA-synt_1c"/>
    <property type="match status" value="2"/>
</dbReference>
<evidence type="ECO:0000256" key="5">
    <source>
        <dbReference type="ARBA" id="ARBA00022917"/>
    </source>
</evidence>
<dbReference type="InterPro" id="IPR008925">
    <property type="entry name" value="aa_tRNA-synth_I_cd-bd_sf"/>
</dbReference>
<dbReference type="InterPro" id="IPR014729">
    <property type="entry name" value="Rossmann-like_a/b/a_fold"/>
</dbReference>
<dbReference type="GO" id="GO:0008270">
    <property type="term" value="F:zinc ion binding"/>
    <property type="evidence" value="ECO:0007669"/>
    <property type="project" value="InterPro"/>
</dbReference>
<dbReference type="NCBIfam" id="TIGR00464">
    <property type="entry name" value="gltX_bact"/>
    <property type="match status" value="1"/>
</dbReference>
<protein>
    <recommendedName>
        <fullName evidence="7">Glutamate--tRNA ligase</fullName>
        <ecNumber evidence="7">6.1.1.17</ecNumber>
    </recommendedName>
    <alternativeName>
        <fullName evidence="7">Glutamyl-tRNA synthetase</fullName>
        <shortName evidence="7">GluRS</shortName>
    </alternativeName>
</protein>
<proteinExistence type="inferred from homology"/>
<evidence type="ECO:0000313" key="10">
    <source>
        <dbReference type="EMBL" id="PIQ86450.1"/>
    </source>
</evidence>
<keyword evidence="4 7" id="KW-0067">ATP-binding</keyword>
<name>A0A2H0LPT9_9BACT</name>
<comment type="similarity">
    <text evidence="1 7">Belongs to the class-I aminoacyl-tRNA synthetase family. Glutamate--tRNA ligase type 1 subfamily.</text>
</comment>
<dbReference type="SUPFAM" id="SSF48163">
    <property type="entry name" value="An anticodon-binding domain of class I aminoacyl-tRNA synthetases"/>
    <property type="match status" value="1"/>
</dbReference>
<dbReference type="InterPro" id="IPR020058">
    <property type="entry name" value="Glu/Gln-tRNA-synth_Ib_cat-dom"/>
</dbReference>
<dbReference type="InterPro" id="IPR049940">
    <property type="entry name" value="GluQ/Sye"/>
</dbReference>
<keyword evidence="3 7" id="KW-0547">Nucleotide-binding</keyword>
<comment type="function">
    <text evidence="7">Catalyzes the attachment of glutamate to tRNA(Glu) in a two-step reaction: glutamate is first activated by ATP to form Glu-AMP and then transferred to the acceptor end of tRNA(Glu).</text>
</comment>
<reference evidence="10 11" key="1">
    <citation type="submission" date="2017-09" db="EMBL/GenBank/DDBJ databases">
        <title>Depth-based differentiation of microbial function through sediment-hosted aquifers and enrichment of novel symbionts in the deep terrestrial subsurface.</title>
        <authorList>
            <person name="Probst A.J."/>
            <person name="Ladd B."/>
            <person name="Jarett J.K."/>
            <person name="Geller-Mcgrath D.E."/>
            <person name="Sieber C.M."/>
            <person name="Emerson J.B."/>
            <person name="Anantharaman K."/>
            <person name="Thomas B.C."/>
            <person name="Malmstrom R."/>
            <person name="Stieglmeier M."/>
            <person name="Klingl A."/>
            <person name="Woyke T."/>
            <person name="Ryan C.M."/>
            <person name="Banfield J.F."/>
        </authorList>
    </citation>
    <scope>NUCLEOTIDE SEQUENCE [LARGE SCALE GENOMIC DNA]</scope>
    <source>
        <strain evidence="10">CG11_big_fil_rev_8_21_14_0_20_45_26</strain>
    </source>
</reference>
<evidence type="ECO:0000256" key="1">
    <source>
        <dbReference type="ARBA" id="ARBA00007894"/>
    </source>
</evidence>
<evidence type="ECO:0000259" key="8">
    <source>
        <dbReference type="Pfam" id="PF00749"/>
    </source>
</evidence>
<feature type="short sequence motif" description="'KMSKS' region" evidence="7">
    <location>
        <begin position="200"/>
        <end position="204"/>
    </location>
</feature>
<feature type="binding site" evidence="7">
    <location>
        <position position="203"/>
    </location>
    <ligand>
        <name>ATP</name>
        <dbReference type="ChEBI" id="CHEBI:30616"/>
    </ligand>
</feature>
<dbReference type="PANTHER" id="PTHR43311">
    <property type="entry name" value="GLUTAMATE--TRNA LIGASE"/>
    <property type="match status" value="1"/>
</dbReference>
<dbReference type="InterPro" id="IPR020751">
    <property type="entry name" value="aa-tRNA-synth_I_codon-bd_sub2"/>
</dbReference>
<organism evidence="10 11">
    <name type="scientific">Candidatus Abzuiibacterium crystallinum</name>
    <dbReference type="NCBI Taxonomy" id="1974748"/>
    <lineage>
        <taxon>Bacteria</taxon>
        <taxon>Pseudomonadati</taxon>
        <taxon>Candidatus Omnitrophota</taxon>
        <taxon>Candidatus Abzuiibacterium</taxon>
    </lineage>
</organism>